<dbReference type="GO" id="GO:0008270">
    <property type="term" value="F:zinc ion binding"/>
    <property type="evidence" value="ECO:0007669"/>
    <property type="project" value="InterPro"/>
</dbReference>
<feature type="region of interest" description="Disordered" evidence="2">
    <location>
        <begin position="146"/>
        <end position="171"/>
    </location>
</feature>
<feature type="compositionally biased region" description="Low complexity" evidence="2">
    <location>
        <begin position="440"/>
        <end position="462"/>
    </location>
</feature>
<dbReference type="GO" id="GO:0000981">
    <property type="term" value="F:DNA-binding transcription factor activity, RNA polymerase II-specific"/>
    <property type="evidence" value="ECO:0007669"/>
    <property type="project" value="InterPro"/>
</dbReference>
<keyword evidence="1" id="KW-0539">Nucleus</keyword>
<dbReference type="SUPFAM" id="SSF57701">
    <property type="entry name" value="Zn2/Cys6 DNA-binding domain"/>
    <property type="match status" value="1"/>
</dbReference>
<dbReference type="PROSITE" id="PS00463">
    <property type="entry name" value="ZN2_CY6_FUNGAL_1"/>
    <property type="match status" value="1"/>
</dbReference>
<feature type="compositionally biased region" description="Gly residues" evidence="2">
    <location>
        <begin position="99"/>
        <end position="118"/>
    </location>
</feature>
<dbReference type="CDD" id="cd00067">
    <property type="entry name" value="GAL4"/>
    <property type="match status" value="1"/>
</dbReference>
<reference evidence="4" key="2">
    <citation type="submission" date="2023-05" db="EMBL/GenBank/DDBJ databases">
        <authorList>
            <consortium name="Lawrence Berkeley National Laboratory"/>
            <person name="Steindorff A."/>
            <person name="Hensen N."/>
            <person name="Bonometti L."/>
            <person name="Westerberg I."/>
            <person name="Brannstrom I.O."/>
            <person name="Guillou S."/>
            <person name="Cros-Aarteil S."/>
            <person name="Calhoun S."/>
            <person name="Haridas S."/>
            <person name="Kuo A."/>
            <person name="Mondo S."/>
            <person name="Pangilinan J."/>
            <person name="Riley R."/>
            <person name="Labutti K."/>
            <person name="Andreopoulos B."/>
            <person name="Lipzen A."/>
            <person name="Chen C."/>
            <person name="Yanf M."/>
            <person name="Daum C."/>
            <person name="Ng V."/>
            <person name="Clum A."/>
            <person name="Ohm R."/>
            <person name="Martin F."/>
            <person name="Silar P."/>
            <person name="Natvig D."/>
            <person name="Lalanne C."/>
            <person name="Gautier V."/>
            <person name="Ament-Velasquez S.L."/>
            <person name="Kruys A."/>
            <person name="Hutchinson M.I."/>
            <person name="Powell A.J."/>
            <person name="Barry K."/>
            <person name="Miller A.N."/>
            <person name="Grigoriev I.V."/>
            <person name="Debuchy R."/>
            <person name="Gladieux P."/>
            <person name="Thoren M.H."/>
            <person name="Johannesson H."/>
        </authorList>
    </citation>
    <scope>NUCLEOTIDE SEQUENCE</scope>
    <source>
        <strain evidence="4">CBS 359.72</strain>
    </source>
</reference>
<protein>
    <recommendedName>
        <fullName evidence="3">Zn(2)-C6 fungal-type domain-containing protein</fullName>
    </recommendedName>
</protein>
<dbReference type="AlphaFoldDB" id="A0AAN7HC48"/>
<evidence type="ECO:0000256" key="1">
    <source>
        <dbReference type="ARBA" id="ARBA00023242"/>
    </source>
</evidence>
<dbReference type="SMART" id="SM00066">
    <property type="entry name" value="GAL4"/>
    <property type="match status" value="1"/>
</dbReference>
<proteinExistence type="predicted"/>
<sequence>MFGTLNVLPEVPLTFVENPDLTSALSRRRRDKPHISCNLCRLRKVRCSGDPLGCDKCAAISAECQYPARDTRRKKRVTSSDPSNLDQVTSYERQRASGEDGGSGNGSGVGGGDGGGRTEGGRFSNPERVSSIPVLVNHDMDCGAVGSEQPCASEHQPWSYAESTGDTSSPGATKAGTLTFDEWQDLSRFLQPMLGGPPNPLGEGGGKDIVTDRMVNNSVLDRDGRFNVCGDFEGIDQTSSTDLSSPGGGLPPSWAMSVDSSTRSNSSRGRNTSHVRHESYRGFDSGPSGWSDKEHGSLDTAGTGRTTPHISSPPPAPRSLHSKGSSATTSTSNGSSTGDICKCLYLAAQLLEDLGAKSAQSDPTAIDVLLCVFRNALRQVTAILACQRCLRRTENTMLLAMAGRYMSLLCDELVGGYEQLQTAKGRQNGGEQDQFGLGSGSSSESGIFPRSPSSSALSSNSSGAWQEAGRGSAGFEANSRAAFSGQTSSVEVADEMWFSTYRIESSRERLQVFVTLVTVQMAEFSQLLEKLKARAGRQRGQMELLIEAEKRAQEARNRLHANLLKGV</sequence>
<feature type="compositionally biased region" description="Polar residues" evidence="2">
    <location>
        <begin position="79"/>
        <end position="91"/>
    </location>
</feature>
<dbReference type="InterPro" id="IPR001138">
    <property type="entry name" value="Zn2Cys6_DnaBD"/>
</dbReference>
<gene>
    <name evidence="4" type="ORF">C7999DRAFT_17374</name>
</gene>
<feature type="compositionally biased region" description="Low complexity" evidence="2">
    <location>
        <begin position="260"/>
        <end position="272"/>
    </location>
</feature>
<dbReference type="Proteomes" id="UP001303647">
    <property type="component" value="Unassembled WGS sequence"/>
</dbReference>
<accession>A0AAN7HC48</accession>
<feature type="region of interest" description="Disordered" evidence="2">
    <location>
        <begin position="68"/>
        <end position="128"/>
    </location>
</feature>
<organism evidence="4 5">
    <name type="scientific">Corynascus novoguineensis</name>
    <dbReference type="NCBI Taxonomy" id="1126955"/>
    <lineage>
        <taxon>Eukaryota</taxon>
        <taxon>Fungi</taxon>
        <taxon>Dikarya</taxon>
        <taxon>Ascomycota</taxon>
        <taxon>Pezizomycotina</taxon>
        <taxon>Sordariomycetes</taxon>
        <taxon>Sordariomycetidae</taxon>
        <taxon>Sordariales</taxon>
        <taxon>Chaetomiaceae</taxon>
        <taxon>Corynascus</taxon>
    </lineage>
</organism>
<feature type="region of interest" description="Disordered" evidence="2">
    <location>
        <begin position="235"/>
        <end position="336"/>
    </location>
</feature>
<dbReference type="Gene3D" id="4.10.240.10">
    <property type="entry name" value="Zn(2)-C6 fungal-type DNA-binding domain"/>
    <property type="match status" value="1"/>
</dbReference>
<dbReference type="InterPro" id="IPR036864">
    <property type="entry name" value="Zn2-C6_fun-type_DNA-bd_sf"/>
</dbReference>
<feature type="compositionally biased region" description="Polar residues" evidence="2">
    <location>
        <begin position="161"/>
        <end position="171"/>
    </location>
</feature>
<dbReference type="EMBL" id="MU857743">
    <property type="protein sequence ID" value="KAK4244366.1"/>
    <property type="molecule type" value="Genomic_DNA"/>
</dbReference>
<feature type="compositionally biased region" description="Low complexity" evidence="2">
    <location>
        <begin position="322"/>
        <end position="336"/>
    </location>
</feature>
<feature type="domain" description="Zn(2)-C6 fungal-type" evidence="3">
    <location>
        <begin position="36"/>
        <end position="66"/>
    </location>
</feature>
<feature type="region of interest" description="Disordered" evidence="2">
    <location>
        <begin position="425"/>
        <end position="469"/>
    </location>
</feature>
<comment type="caution">
    <text evidence="4">The sequence shown here is derived from an EMBL/GenBank/DDBJ whole genome shotgun (WGS) entry which is preliminary data.</text>
</comment>
<dbReference type="PROSITE" id="PS50048">
    <property type="entry name" value="ZN2_CY6_FUNGAL_2"/>
    <property type="match status" value="1"/>
</dbReference>
<evidence type="ECO:0000256" key="2">
    <source>
        <dbReference type="SAM" id="MobiDB-lite"/>
    </source>
</evidence>
<evidence type="ECO:0000313" key="4">
    <source>
        <dbReference type="EMBL" id="KAK4244366.1"/>
    </source>
</evidence>
<keyword evidence="5" id="KW-1185">Reference proteome</keyword>
<evidence type="ECO:0000259" key="3">
    <source>
        <dbReference type="PROSITE" id="PS50048"/>
    </source>
</evidence>
<evidence type="ECO:0000313" key="5">
    <source>
        <dbReference type="Proteomes" id="UP001303647"/>
    </source>
</evidence>
<name>A0AAN7HC48_9PEZI</name>
<reference evidence="4" key="1">
    <citation type="journal article" date="2023" name="Mol. Phylogenet. Evol.">
        <title>Genome-scale phylogeny and comparative genomics of the fungal order Sordariales.</title>
        <authorList>
            <person name="Hensen N."/>
            <person name="Bonometti L."/>
            <person name="Westerberg I."/>
            <person name="Brannstrom I.O."/>
            <person name="Guillou S."/>
            <person name="Cros-Aarteil S."/>
            <person name="Calhoun S."/>
            <person name="Haridas S."/>
            <person name="Kuo A."/>
            <person name="Mondo S."/>
            <person name="Pangilinan J."/>
            <person name="Riley R."/>
            <person name="LaButti K."/>
            <person name="Andreopoulos B."/>
            <person name="Lipzen A."/>
            <person name="Chen C."/>
            <person name="Yan M."/>
            <person name="Daum C."/>
            <person name="Ng V."/>
            <person name="Clum A."/>
            <person name="Steindorff A."/>
            <person name="Ohm R.A."/>
            <person name="Martin F."/>
            <person name="Silar P."/>
            <person name="Natvig D.O."/>
            <person name="Lalanne C."/>
            <person name="Gautier V."/>
            <person name="Ament-Velasquez S.L."/>
            <person name="Kruys A."/>
            <person name="Hutchinson M.I."/>
            <person name="Powell A.J."/>
            <person name="Barry K."/>
            <person name="Miller A.N."/>
            <person name="Grigoriev I.V."/>
            <person name="Debuchy R."/>
            <person name="Gladieux P."/>
            <person name="Hiltunen Thoren M."/>
            <person name="Johannesson H."/>
        </authorList>
    </citation>
    <scope>NUCLEOTIDE SEQUENCE</scope>
    <source>
        <strain evidence="4">CBS 359.72</strain>
    </source>
</reference>
<dbReference type="Pfam" id="PF00172">
    <property type="entry name" value="Zn_clus"/>
    <property type="match status" value="1"/>
</dbReference>